<protein>
    <submittedName>
        <fullName evidence="2">Uncharacterized protein</fullName>
    </submittedName>
</protein>
<reference evidence="2 3" key="1">
    <citation type="submission" date="2019-01" db="EMBL/GenBank/DDBJ databases">
        <title>Draft Genome and Complete Hox-Cluster Characterization of the Sterlet Sturgeon (Acipenser ruthenus).</title>
        <authorList>
            <person name="Wei Q."/>
        </authorList>
    </citation>
    <scope>NUCLEOTIDE SEQUENCE [LARGE SCALE GENOMIC DNA]</scope>
    <source>
        <strain evidence="2">WHYD16114868_AA</strain>
        <tissue evidence="2">Blood</tissue>
    </source>
</reference>
<dbReference type="Proteomes" id="UP000289886">
    <property type="component" value="Unassembled WGS sequence"/>
</dbReference>
<comment type="caution">
    <text evidence="2">The sequence shown here is derived from an EMBL/GenBank/DDBJ whole genome shotgun (WGS) entry which is preliminary data.</text>
</comment>
<sequence length="202" mass="22426">MVAMETPSSPRGKARKQNEASQGHRSALPFSAVDLSMNGHAPRPPTPSSTTSRLLESPSVMRASRPHLPSEAPSQGFTSRVPPQPSESNMASQSSARLASDVFYFHEAIQGFPALQRRVKAMLERARAEEQRTLDQPPLRPEEVLRCRYLRLSENNIATLLQLCKKNGIQVGIHPHMKESEIDVSTVFRRPVESPSIDHSVE</sequence>
<dbReference type="Pfam" id="PF15472">
    <property type="entry name" value="DUF4638"/>
    <property type="match status" value="1"/>
</dbReference>
<name>A0A444UHI3_ACIRT</name>
<feature type="compositionally biased region" description="Low complexity" evidence="1">
    <location>
        <begin position="48"/>
        <end position="59"/>
    </location>
</feature>
<keyword evidence="3" id="KW-1185">Reference proteome</keyword>
<proteinExistence type="predicted"/>
<dbReference type="AlphaFoldDB" id="A0A444UHI3"/>
<accession>A0A444UHI3</accession>
<evidence type="ECO:0000313" key="3">
    <source>
        <dbReference type="Proteomes" id="UP000289886"/>
    </source>
</evidence>
<dbReference type="InterPro" id="IPR029171">
    <property type="entry name" value="DUF4638"/>
</dbReference>
<dbReference type="PANTHER" id="PTHR35679:SF1">
    <property type="entry name" value="RIKEN CDNA 4933402J07 GENE"/>
    <property type="match status" value="1"/>
</dbReference>
<gene>
    <name evidence="2" type="ORF">EOD39_4637</name>
</gene>
<feature type="region of interest" description="Disordered" evidence="1">
    <location>
        <begin position="1"/>
        <end position="93"/>
    </location>
</feature>
<dbReference type="PANTHER" id="PTHR35679">
    <property type="entry name" value="RIKEN CDNA 4933402J07 GENE"/>
    <property type="match status" value="1"/>
</dbReference>
<organism evidence="2 3">
    <name type="scientific">Acipenser ruthenus</name>
    <name type="common">Sterlet sturgeon</name>
    <dbReference type="NCBI Taxonomy" id="7906"/>
    <lineage>
        <taxon>Eukaryota</taxon>
        <taxon>Metazoa</taxon>
        <taxon>Chordata</taxon>
        <taxon>Craniata</taxon>
        <taxon>Vertebrata</taxon>
        <taxon>Euteleostomi</taxon>
        <taxon>Actinopterygii</taxon>
        <taxon>Chondrostei</taxon>
        <taxon>Acipenseriformes</taxon>
        <taxon>Acipenseridae</taxon>
        <taxon>Acipenser</taxon>
    </lineage>
</organism>
<dbReference type="EMBL" id="SCEB01214558">
    <property type="protein sequence ID" value="RXM34621.1"/>
    <property type="molecule type" value="Genomic_DNA"/>
</dbReference>
<evidence type="ECO:0000256" key="1">
    <source>
        <dbReference type="SAM" id="MobiDB-lite"/>
    </source>
</evidence>
<evidence type="ECO:0000313" key="2">
    <source>
        <dbReference type="EMBL" id="RXM34621.1"/>
    </source>
</evidence>